<dbReference type="SUPFAM" id="SSF53335">
    <property type="entry name" value="S-adenosyl-L-methionine-dependent methyltransferases"/>
    <property type="match status" value="1"/>
</dbReference>
<keyword evidence="3" id="KW-0808">Transferase</keyword>
<name>A0ABR9K3B4_9ACTN</name>
<dbReference type="PANTHER" id="PTHR42998">
    <property type="entry name" value="TYPE I RESTRICTION ENZYME HINDVIIP M PROTEIN-RELATED"/>
    <property type="match status" value="1"/>
</dbReference>
<reference evidence="3 4" key="1">
    <citation type="submission" date="2020-10" db="EMBL/GenBank/DDBJ databases">
        <title>Sequencing the genomes of 1000 actinobacteria strains.</title>
        <authorList>
            <person name="Klenk H.-P."/>
        </authorList>
    </citation>
    <scope>NUCLEOTIDE SEQUENCE [LARGE SCALE GENOMIC DNA]</scope>
    <source>
        <strain evidence="3 4">DSM 46744</strain>
    </source>
</reference>
<sequence length="655" mass="70274">MTAADIARLAGVGRAAVSNWRRRHDDFPLPVGGTATSPTFSLGQIEGWLRDQGKLADPPMRERVWQTLRQVAAGDVELSEVMSFAGAFLLALHADPGLRRDLSGGPDDRAGAALADAVRAHTDRLPASFDVAAHIPLARALAGLADEFGTADAFDFLRTRYLEHHSRRVYMTPEPVVRLMLDFCTEQPGTVLDPACGTGAFLTVAQDVYPNVQALLGQEIDETTARMTAVQLALRGAPAEVCPGDSLRDDAFPGCAADLVVTNPPFNDRNWGYEELTGDPRWEYGLPPRMESELAWLQHGLAHAAPGGLVVVLIPPAVANRRSGRRIRAELLRRGALRAVIGLPAGAVPNMAVAVSVWVLRRPAPGDQPADDVLMADTSGEPDAYHRVAVDAWRRYLDGEPQRGAATVVRIIDLLDDEVDLNPARHLPQRSAPAAGGGFTRERERLESAAAELPRAVTALSLLKPSRGGDEPAMTTIGELAKAGVLQILRVSPRIRMDEGTVPVLTLDDAARGGGPTGSAAPDEDHVRIRARDIIVSQIARHPIARVAAEDGPVLGPGLTAVRVDPSRTDPDFVAGWLRLGARGANLRSSTSSARFDVRRARLPRLPFDEQAAYGEAFRRLDDLETALRTAREAGEHVLALGLEGLGAGTLRPHA</sequence>
<dbReference type="PANTHER" id="PTHR42998:SF1">
    <property type="entry name" value="TYPE I RESTRICTION ENZYME HINDI METHYLASE SUBUNIT"/>
    <property type="match status" value="1"/>
</dbReference>
<dbReference type="GO" id="GO:0032259">
    <property type="term" value="P:methylation"/>
    <property type="evidence" value="ECO:0007669"/>
    <property type="project" value="UniProtKB-KW"/>
</dbReference>
<protein>
    <submittedName>
        <fullName evidence="3">SAM-dependent methyltransferase</fullName>
    </submittedName>
</protein>
<organism evidence="3 4">
    <name type="scientific">Actinomadura algeriensis</name>
    <dbReference type="NCBI Taxonomy" id="1679523"/>
    <lineage>
        <taxon>Bacteria</taxon>
        <taxon>Bacillati</taxon>
        <taxon>Actinomycetota</taxon>
        <taxon>Actinomycetes</taxon>
        <taxon>Streptosporangiales</taxon>
        <taxon>Thermomonosporaceae</taxon>
        <taxon>Actinomadura</taxon>
    </lineage>
</organism>
<evidence type="ECO:0000256" key="1">
    <source>
        <dbReference type="ARBA" id="ARBA00022747"/>
    </source>
</evidence>
<proteinExistence type="predicted"/>
<evidence type="ECO:0000259" key="2">
    <source>
        <dbReference type="Pfam" id="PF02384"/>
    </source>
</evidence>
<evidence type="ECO:0000313" key="4">
    <source>
        <dbReference type="Proteomes" id="UP000627838"/>
    </source>
</evidence>
<dbReference type="CDD" id="cd02440">
    <property type="entry name" value="AdoMet_MTases"/>
    <property type="match status" value="1"/>
</dbReference>
<keyword evidence="3" id="KW-0489">Methyltransferase</keyword>
<dbReference type="RefSeq" id="WP_318784530.1">
    <property type="nucleotide sequence ID" value="NZ_JADBDZ010000001.1"/>
</dbReference>
<dbReference type="Gene3D" id="3.40.50.150">
    <property type="entry name" value="Vaccinia Virus protein VP39"/>
    <property type="match status" value="1"/>
</dbReference>
<evidence type="ECO:0000313" key="3">
    <source>
        <dbReference type="EMBL" id="MBE1537350.1"/>
    </source>
</evidence>
<dbReference type="PRINTS" id="PR00507">
    <property type="entry name" value="N12N6MTFRASE"/>
</dbReference>
<keyword evidence="4" id="KW-1185">Reference proteome</keyword>
<comment type="caution">
    <text evidence="3">The sequence shown here is derived from an EMBL/GenBank/DDBJ whole genome shotgun (WGS) entry which is preliminary data.</text>
</comment>
<gene>
    <name evidence="3" type="ORF">H4W34_007183</name>
</gene>
<feature type="domain" description="DNA methylase adenine-specific" evidence="2">
    <location>
        <begin position="152"/>
        <end position="381"/>
    </location>
</feature>
<accession>A0ABR9K3B4</accession>
<dbReference type="InterPro" id="IPR029063">
    <property type="entry name" value="SAM-dependent_MTases_sf"/>
</dbReference>
<dbReference type="GO" id="GO:0008168">
    <property type="term" value="F:methyltransferase activity"/>
    <property type="evidence" value="ECO:0007669"/>
    <property type="project" value="UniProtKB-KW"/>
</dbReference>
<dbReference type="PROSITE" id="PS00092">
    <property type="entry name" value="N6_MTASE"/>
    <property type="match status" value="1"/>
</dbReference>
<dbReference type="EMBL" id="JADBDZ010000001">
    <property type="protein sequence ID" value="MBE1537350.1"/>
    <property type="molecule type" value="Genomic_DNA"/>
</dbReference>
<dbReference type="InterPro" id="IPR003356">
    <property type="entry name" value="DNA_methylase_A-5"/>
</dbReference>
<keyword evidence="1" id="KW-0680">Restriction system</keyword>
<dbReference type="Pfam" id="PF02384">
    <property type="entry name" value="N6_Mtase"/>
    <property type="match status" value="1"/>
</dbReference>
<dbReference type="InterPro" id="IPR052916">
    <property type="entry name" value="Type-I_RE_MTase_Subunit"/>
</dbReference>
<dbReference type="InterPro" id="IPR002052">
    <property type="entry name" value="DNA_methylase_N6_adenine_CS"/>
</dbReference>
<dbReference type="Proteomes" id="UP000627838">
    <property type="component" value="Unassembled WGS sequence"/>
</dbReference>